<name>A0A1M6THN6_PSETH</name>
<dbReference type="OrthoDB" id="9778910at2"/>
<dbReference type="GO" id="GO:0005886">
    <property type="term" value="C:plasma membrane"/>
    <property type="evidence" value="ECO:0007669"/>
    <property type="project" value="UniProtKB-SubCell"/>
</dbReference>
<feature type="transmembrane region" description="Helical" evidence="7">
    <location>
        <begin position="9"/>
        <end position="30"/>
    </location>
</feature>
<evidence type="ECO:0000256" key="7">
    <source>
        <dbReference type="RuleBase" id="RU363032"/>
    </source>
</evidence>
<dbReference type="SUPFAM" id="SSF161098">
    <property type="entry name" value="MetI-like"/>
    <property type="match status" value="1"/>
</dbReference>
<feature type="transmembrane region" description="Helical" evidence="7">
    <location>
        <begin position="282"/>
        <end position="308"/>
    </location>
</feature>
<evidence type="ECO:0000256" key="1">
    <source>
        <dbReference type="ARBA" id="ARBA00004651"/>
    </source>
</evidence>
<dbReference type="STRING" id="1848.SAMN05443637_10840"/>
<comment type="subcellular location">
    <subcellularLocation>
        <location evidence="1 7">Cell membrane</location>
        <topology evidence="1 7">Multi-pass membrane protein</topology>
    </subcellularLocation>
</comment>
<evidence type="ECO:0000256" key="4">
    <source>
        <dbReference type="ARBA" id="ARBA00022692"/>
    </source>
</evidence>
<dbReference type="AlphaFoldDB" id="A0A1M6THN6"/>
<keyword evidence="2 7" id="KW-0813">Transport</keyword>
<dbReference type="RefSeq" id="WP_073457307.1">
    <property type="nucleotide sequence ID" value="NZ_FRAP01000008.1"/>
</dbReference>
<dbReference type="Proteomes" id="UP000184363">
    <property type="component" value="Unassembled WGS sequence"/>
</dbReference>
<feature type="domain" description="ABC transmembrane type-1" evidence="8">
    <location>
        <begin position="95"/>
        <end position="301"/>
    </location>
</feature>
<reference evidence="9 10" key="1">
    <citation type="submission" date="2016-11" db="EMBL/GenBank/DDBJ databases">
        <authorList>
            <person name="Jaros S."/>
            <person name="Januszkiewicz K."/>
            <person name="Wedrychowicz H."/>
        </authorList>
    </citation>
    <scope>NUCLEOTIDE SEQUENCE [LARGE SCALE GENOMIC DNA]</scope>
    <source>
        <strain evidence="9 10">DSM 43832</strain>
    </source>
</reference>
<dbReference type="InterPro" id="IPR000515">
    <property type="entry name" value="MetI-like"/>
</dbReference>
<feature type="transmembrane region" description="Helical" evidence="7">
    <location>
        <begin position="99"/>
        <end position="123"/>
    </location>
</feature>
<dbReference type="Pfam" id="PF00528">
    <property type="entry name" value="BPD_transp_1"/>
    <property type="match status" value="1"/>
</dbReference>
<evidence type="ECO:0000313" key="9">
    <source>
        <dbReference type="EMBL" id="SHK56278.1"/>
    </source>
</evidence>
<dbReference type="Gene3D" id="1.10.3720.10">
    <property type="entry name" value="MetI-like"/>
    <property type="match status" value="1"/>
</dbReference>
<evidence type="ECO:0000259" key="8">
    <source>
        <dbReference type="PROSITE" id="PS50928"/>
    </source>
</evidence>
<keyword evidence="6 7" id="KW-0472">Membrane</keyword>
<evidence type="ECO:0000256" key="3">
    <source>
        <dbReference type="ARBA" id="ARBA00022475"/>
    </source>
</evidence>
<feature type="transmembrane region" description="Helical" evidence="7">
    <location>
        <begin position="179"/>
        <end position="199"/>
    </location>
</feature>
<dbReference type="PANTHER" id="PTHR43163:SF6">
    <property type="entry name" value="DIPEPTIDE TRANSPORT SYSTEM PERMEASE PROTEIN DPPB-RELATED"/>
    <property type="match status" value="1"/>
</dbReference>
<dbReference type="GO" id="GO:0071916">
    <property type="term" value="F:dipeptide transmembrane transporter activity"/>
    <property type="evidence" value="ECO:0007669"/>
    <property type="project" value="TreeGrafter"/>
</dbReference>
<evidence type="ECO:0000256" key="2">
    <source>
        <dbReference type="ARBA" id="ARBA00022448"/>
    </source>
</evidence>
<evidence type="ECO:0000256" key="5">
    <source>
        <dbReference type="ARBA" id="ARBA00022989"/>
    </source>
</evidence>
<keyword evidence="10" id="KW-1185">Reference proteome</keyword>
<organism evidence="9 10">
    <name type="scientific">Pseudonocardia thermophila</name>
    <dbReference type="NCBI Taxonomy" id="1848"/>
    <lineage>
        <taxon>Bacteria</taxon>
        <taxon>Bacillati</taxon>
        <taxon>Actinomycetota</taxon>
        <taxon>Actinomycetes</taxon>
        <taxon>Pseudonocardiales</taxon>
        <taxon>Pseudonocardiaceae</taxon>
        <taxon>Pseudonocardia</taxon>
    </lineage>
</organism>
<protein>
    <submittedName>
        <fullName evidence="9">Peptide/nickel transport system permease protein</fullName>
    </submittedName>
</protein>
<dbReference type="PANTHER" id="PTHR43163">
    <property type="entry name" value="DIPEPTIDE TRANSPORT SYSTEM PERMEASE PROTEIN DPPB-RELATED"/>
    <property type="match status" value="1"/>
</dbReference>
<keyword evidence="3" id="KW-1003">Cell membrane</keyword>
<keyword evidence="5 7" id="KW-1133">Transmembrane helix</keyword>
<evidence type="ECO:0000256" key="6">
    <source>
        <dbReference type="ARBA" id="ARBA00023136"/>
    </source>
</evidence>
<comment type="similarity">
    <text evidence="7">Belongs to the binding-protein-dependent transport system permease family.</text>
</comment>
<dbReference type="InterPro" id="IPR045621">
    <property type="entry name" value="BPD_transp_1_N"/>
</dbReference>
<keyword evidence="4 7" id="KW-0812">Transmembrane</keyword>
<sequence>MIRFLVRRLVLAVPTVVGVSFVVFLTAKLVPGDPVASLLGPLATPQARAELVAHLGLDRPWPVQFVTWLGNALRGDLGMAIHEPRAVAEIVASSFGDTALLALAGGLIALVGGVVLGVLGAMYPKRLPGRLTSGLSVVAMSAPQYSVALLLVIVFAVHLRVLPAGGMTDPIDGGGLADLLVHMVLPAVSVALIPLGVIARMFRSALTEVLGSPFVEAMRARGIGPVRIARHAAHNALPALFTITGLQLAYLIGGVVFVETIFSWPGIGLTLYNAISTRDLPLIQGGVLVVAVSFVLINILVDAAHALVDPRVRR</sequence>
<gene>
    <name evidence="9" type="ORF">SAMN05443637_10840</name>
</gene>
<feature type="transmembrane region" description="Helical" evidence="7">
    <location>
        <begin position="237"/>
        <end position="262"/>
    </location>
</feature>
<dbReference type="EMBL" id="FRAP01000008">
    <property type="protein sequence ID" value="SHK56278.1"/>
    <property type="molecule type" value="Genomic_DNA"/>
</dbReference>
<evidence type="ECO:0000313" key="10">
    <source>
        <dbReference type="Proteomes" id="UP000184363"/>
    </source>
</evidence>
<feature type="transmembrane region" description="Helical" evidence="7">
    <location>
        <begin position="135"/>
        <end position="159"/>
    </location>
</feature>
<accession>A0A1M6THN6</accession>
<dbReference type="PROSITE" id="PS50928">
    <property type="entry name" value="ABC_TM1"/>
    <property type="match status" value="1"/>
</dbReference>
<proteinExistence type="inferred from homology"/>
<dbReference type="Pfam" id="PF19300">
    <property type="entry name" value="BPD_transp_1_N"/>
    <property type="match status" value="1"/>
</dbReference>
<dbReference type="InterPro" id="IPR035906">
    <property type="entry name" value="MetI-like_sf"/>
</dbReference>